<protein>
    <submittedName>
        <fullName evidence="3">Sporulation and spore germination</fullName>
    </submittedName>
</protein>
<dbReference type="Proteomes" id="UP000199287">
    <property type="component" value="Unassembled WGS sequence"/>
</dbReference>
<evidence type="ECO:0000313" key="4">
    <source>
        <dbReference type="Proteomes" id="UP000199287"/>
    </source>
</evidence>
<feature type="signal peptide" evidence="1">
    <location>
        <begin position="1"/>
        <end position="23"/>
    </location>
</feature>
<dbReference type="SMART" id="SM00909">
    <property type="entry name" value="Germane"/>
    <property type="match status" value="1"/>
</dbReference>
<dbReference type="InterPro" id="IPR019606">
    <property type="entry name" value="GerMN"/>
</dbReference>
<dbReference type="OrthoDB" id="1683231at2"/>
<dbReference type="PROSITE" id="PS51257">
    <property type="entry name" value="PROKAR_LIPOPROTEIN"/>
    <property type="match status" value="1"/>
</dbReference>
<name>A0A1I3G068_9FIRM</name>
<feature type="domain" description="GerMN" evidence="2">
    <location>
        <begin position="246"/>
        <end position="335"/>
    </location>
</feature>
<dbReference type="STRING" id="69895.SAMN05192551_107117"/>
<gene>
    <name evidence="3" type="ORF">SAMN05192551_107117</name>
</gene>
<dbReference type="RefSeq" id="WP_093372886.1">
    <property type="nucleotide sequence ID" value="NZ_FOQA01000007.1"/>
</dbReference>
<reference evidence="4" key="1">
    <citation type="submission" date="2016-10" db="EMBL/GenBank/DDBJ databases">
        <authorList>
            <person name="Varghese N."/>
            <person name="Submissions S."/>
        </authorList>
    </citation>
    <scope>NUCLEOTIDE SEQUENCE [LARGE SCALE GENOMIC DNA]</scope>
    <source>
        <strain evidence="4">Z-7934</strain>
    </source>
</reference>
<feature type="chain" id="PRO_5039559199" evidence="1">
    <location>
        <begin position="24"/>
        <end position="354"/>
    </location>
</feature>
<dbReference type="Pfam" id="PF10646">
    <property type="entry name" value="Germane"/>
    <property type="match status" value="1"/>
</dbReference>
<evidence type="ECO:0000256" key="1">
    <source>
        <dbReference type="SAM" id="SignalP"/>
    </source>
</evidence>
<organism evidence="3 4">
    <name type="scientific">Tindallia magadiensis</name>
    <dbReference type="NCBI Taxonomy" id="69895"/>
    <lineage>
        <taxon>Bacteria</taxon>
        <taxon>Bacillati</taxon>
        <taxon>Bacillota</taxon>
        <taxon>Clostridia</taxon>
        <taxon>Peptostreptococcales</taxon>
        <taxon>Tindalliaceae</taxon>
        <taxon>Tindallia</taxon>
    </lineage>
</organism>
<dbReference type="EMBL" id="FOQA01000007">
    <property type="protein sequence ID" value="SFI16541.1"/>
    <property type="molecule type" value="Genomic_DNA"/>
</dbReference>
<proteinExistence type="predicted"/>
<evidence type="ECO:0000313" key="3">
    <source>
        <dbReference type="EMBL" id="SFI16541.1"/>
    </source>
</evidence>
<keyword evidence="4" id="KW-1185">Reference proteome</keyword>
<accession>A0A1I3G068</accession>
<dbReference type="AlphaFoldDB" id="A0A1I3G068"/>
<sequence>MKHYKKYFSIMMLIVMIAAVMMACNSGDETSEDMVDTEETEQKVESFFPFLPDTKLFYEGEGSEYADTVVYFDYIDNHQAQRRRQTAGTTIGEVIDREEGIVSIRYSEEEFYSFFPLFEEEPNREEILLKEPLEVGNEWVLEDGRKRRINDVSAQIKTKYGEFEAIEVVTESDEAVQLDYYAQDIGLIKSVFKVNGDEEGIVTQLAAIEENIPWEVNVRIYYPEWEDEGSLYENHSIEFRTNESIEEKLTAYLQKEPPVETAAAALQESMVINRLERNKDEQQVKVDFNAAITEIGMGSDFESQMLQSITNTLVYYFNVESVVISVEDGPYETGHFYLGPEDFLIPDNENAEKI</sequence>
<keyword evidence="1" id="KW-0732">Signal</keyword>
<evidence type="ECO:0000259" key="2">
    <source>
        <dbReference type="SMART" id="SM00909"/>
    </source>
</evidence>